<dbReference type="RefSeq" id="WP_344905709.1">
    <property type="nucleotide sequence ID" value="NZ_BAAAWD010000024.1"/>
</dbReference>
<comment type="caution">
    <text evidence="4">The sequence shown here is derived from an EMBL/GenBank/DDBJ whole genome shotgun (WGS) entry which is preliminary data.</text>
</comment>
<gene>
    <name evidence="4" type="ORF">GCM10017559_75300</name>
</gene>
<dbReference type="InterPro" id="IPR036291">
    <property type="entry name" value="NAD(P)-bd_dom_sf"/>
</dbReference>
<evidence type="ECO:0000259" key="3">
    <source>
        <dbReference type="SMART" id="SM00829"/>
    </source>
</evidence>
<dbReference type="Gene3D" id="3.40.50.720">
    <property type="entry name" value="NAD(P)-binding Rossmann-like Domain"/>
    <property type="match status" value="1"/>
</dbReference>
<dbReference type="Pfam" id="PF08240">
    <property type="entry name" value="ADH_N"/>
    <property type="match status" value="1"/>
</dbReference>
<dbReference type="InterPro" id="IPR020843">
    <property type="entry name" value="ER"/>
</dbReference>
<sequence length="332" mass="34718">MTTYARTVRFDELGGPDVLRIEEVELPGPGPGEVRVRIEAIGINRAEAMFRSGGYYYAPTLPGSRIGFEAAGTVEEVGPGTTGFAPGDAVCVVSDEEMSRHGVYAERVNVAARRLLHRPGTIDAVTGAAVWTTYLTAYGALVEVGRLRAGDAVMINAASSGVGLAAIQVAGQLGAVPVAVTRSADKAARLLEAGAAHVLVEGEGGDIPGRVRELTGGRGARIVLDAVAGPGLSETALAVAPDGLLIVYGWLDPRPAPLPLNWPLTVHGFTVDLVTADPERLARARAFIGAGLRSGTLAPVVDRTFDLADIVEAHRHLESNTRFGKIVVTVRH</sequence>
<dbReference type="Proteomes" id="UP001499930">
    <property type="component" value="Unassembled WGS sequence"/>
</dbReference>
<evidence type="ECO:0000313" key="5">
    <source>
        <dbReference type="Proteomes" id="UP001499930"/>
    </source>
</evidence>
<dbReference type="SUPFAM" id="SSF50129">
    <property type="entry name" value="GroES-like"/>
    <property type="match status" value="1"/>
</dbReference>
<dbReference type="InterPro" id="IPR013154">
    <property type="entry name" value="ADH-like_N"/>
</dbReference>
<organism evidence="4 5">
    <name type="scientific">Streptosporangium longisporum</name>
    <dbReference type="NCBI Taxonomy" id="46187"/>
    <lineage>
        <taxon>Bacteria</taxon>
        <taxon>Bacillati</taxon>
        <taxon>Actinomycetota</taxon>
        <taxon>Actinomycetes</taxon>
        <taxon>Streptosporangiales</taxon>
        <taxon>Streptosporangiaceae</taxon>
        <taxon>Streptosporangium</taxon>
    </lineage>
</organism>
<keyword evidence="1" id="KW-0521">NADP</keyword>
<name>A0ABP6LAB2_9ACTN</name>
<dbReference type="CDD" id="cd08268">
    <property type="entry name" value="MDR2"/>
    <property type="match status" value="1"/>
</dbReference>
<dbReference type="SMART" id="SM00829">
    <property type="entry name" value="PKS_ER"/>
    <property type="match status" value="1"/>
</dbReference>
<evidence type="ECO:0000313" key="4">
    <source>
        <dbReference type="EMBL" id="GAA3036514.1"/>
    </source>
</evidence>
<dbReference type="Gene3D" id="3.90.180.10">
    <property type="entry name" value="Medium-chain alcohol dehydrogenases, catalytic domain"/>
    <property type="match status" value="1"/>
</dbReference>
<dbReference type="InterPro" id="IPR013149">
    <property type="entry name" value="ADH-like_C"/>
</dbReference>
<evidence type="ECO:0000256" key="1">
    <source>
        <dbReference type="ARBA" id="ARBA00022857"/>
    </source>
</evidence>
<dbReference type="SUPFAM" id="SSF51735">
    <property type="entry name" value="NAD(P)-binding Rossmann-fold domains"/>
    <property type="match status" value="1"/>
</dbReference>
<dbReference type="Pfam" id="PF00107">
    <property type="entry name" value="ADH_zinc_N"/>
    <property type="match status" value="1"/>
</dbReference>
<proteinExistence type="predicted"/>
<dbReference type="InterPro" id="IPR011032">
    <property type="entry name" value="GroES-like_sf"/>
</dbReference>
<evidence type="ECO:0000256" key="2">
    <source>
        <dbReference type="ARBA" id="ARBA00023002"/>
    </source>
</evidence>
<reference evidence="5" key="1">
    <citation type="journal article" date="2019" name="Int. J. Syst. Evol. Microbiol.">
        <title>The Global Catalogue of Microorganisms (GCM) 10K type strain sequencing project: providing services to taxonomists for standard genome sequencing and annotation.</title>
        <authorList>
            <consortium name="The Broad Institute Genomics Platform"/>
            <consortium name="The Broad Institute Genome Sequencing Center for Infectious Disease"/>
            <person name="Wu L."/>
            <person name="Ma J."/>
        </authorList>
    </citation>
    <scope>NUCLEOTIDE SEQUENCE [LARGE SCALE GENOMIC DNA]</scope>
    <source>
        <strain evidence="5">JCM 3106</strain>
    </source>
</reference>
<feature type="domain" description="Enoyl reductase (ER)" evidence="3">
    <location>
        <begin position="14"/>
        <end position="328"/>
    </location>
</feature>
<keyword evidence="2" id="KW-0560">Oxidoreductase</keyword>
<accession>A0ABP6LAB2</accession>
<dbReference type="PANTHER" id="PTHR48106">
    <property type="entry name" value="QUINONE OXIDOREDUCTASE PIG3-RELATED"/>
    <property type="match status" value="1"/>
</dbReference>
<dbReference type="PANTHER" id="PTHR48106:SF5">
    <property type="entry name" value="ZINC-CONTAINING ALCOHOL DEHYDROGENASE"/>
    <property type="match status" value="1"/>
</dbReference>
<protein>
    <submittedName>
        <fullName evidence="4">Zinc-dependent alcohol dehydrogenase family protein</fullName>
    </submittedName>
</protein>
<dbReference type="EMBL" id="BAAAWD010000024">
    <property type="protein sequence ID" value="GAA3036514.1"/>
    <property type="molecule type" value="Genomic_DNA"/>
</dbReference>
<keyword evidence="5" id="KW-1185">Reference proteome</keyword>